<organism evidence="2 3">
    <name type="scientific">Caerostris darwini</name>
    <dbReference type="NCBI Taxonomy" id="1538125"/>
    <lineage>
        <taxon>Eukaryota</taxon>
        <taxon>Metazoa</taxon>
        <taxon>Ecdysozoa</taxon>
        <taxon>Arthropoda</taxon>
        <taxon>Chelicerata</taxon>
        <taxon>Arachnida</taxon>
        <taxon>Araneae</taxon>
        <taxon>Araneomorphae</taxon>
        <taxon>Entelegynae</taxon>
        <taxon>Araneoidea</taxon>
        <taxon>Araneidae</taxon>
        <taxon>Caerostris</taxon>
    </lineage>
</organism>
<evidence type="ECO:0000256" key="1">
    <source>
        <dbReference type="SAM" id="MobiDB-lite"/>
    </source>
</evidence>
<evidence type="ECO:0000313" key="3">
    <source>
        <dbReference type="Proteomes" id="UP001054837"/>
    </source>
</evidence>
<dbReference type="InterPro" id="IPR009072">
    <property type="entry name" value="Histone-fold"/>
</dbReference>
<accession>A0AAV4V653</accession>
<sequence>HQTSIHSSTTQVSQLMPAPLRRPGRPKDLTLDRGLFEEVVEELRRDYPGAVLCSQVPLHSSRQMEDYLNSLWAAARSVTKHERRKIVTKYDIKSALYKRADIIL</sequence>
<dbReference type="AlphaFoldDB" id="A0AAV4V653"/>
<proteinExistence type="predicted"/>
<feature type="region of interest" description="Disordered" evidence="1">
    <location>
        <begin position="1"/>
        <end position="27"/>
    </location>
</feature>
<dbReference type="Proteomes" id="UP001054837">
    <property type="component" value="Unassembled WGS sequence"/>
</dbReference>
<dbReference type="CDD" id="cd00076">
    <property type="entry name" value="HFD_SF"/>
    <property type="match status" value="1"/>
</dbReference>
<reference evidence="2 3" key="1">
    <citation type="submission" date="2021-06" db="EMBL/GenBank/DDBJ databases">
        <title>Caerostris darwini draft genome.</title>
        <authorList>
            <person name="Kono N."/>
            <person name="Arakawa K."/>
        </authorList>
    </citation>
    <scope>NUCLEOTIDE SEQUENCE [LARGE SCALE GENOMIC DNA]</scope>
</reference>
<evidence type="ECO:0008006" key="4">
    <source>
        <dbReference type="Google" id="ProtNLM"/>
    </source>
</evidence>
<comment type="caution">
    <text evidence="2">The sequence shown here is derived from an EMBL/GenBank/DDBJ whole genome shotgun (WGS) entry which is preliminary data.</text>
</comment>
<dbReference type="SUPFAM" id="SSF47113">
    <property type="entry name" value="Histone-fold"/>
    <property type="match status" value="1"/>
</dbReference>
<evidence type="ECO:0000313" key="2">
    <source>
        <dbReference type="EMBL" id="GIY65796.1"/>
    </source>
</evidence>
<dbReference type="EMBL" id="BPLQ01012469">
    <property type="protein sequence ID" value="GIY65796.1"/>
    <property type="molecule type" value="Genomic_DNA"/>
</dbReference>
<feature type="non-terminal residue" evidence="2">
    <location>
        <position position="1"/>
    </location>
</feature>
<dbReference type="GO" id="GO:0046982">
    <property type="term" value="F:protein heterodimerization activity"/>
    <property type="evidence" value="ECO:0007669"/>
    <property type="project" value="InterPro"/>
</dbReference>
<name>A0AAV4V653_9ARAC</name>
<gene>
    <name evidence="2" type="ORF">CDAR_13641</name>
</gene>
<protein>
    <recommendedName>
        <fullName evidence="4">Histone H2A/H2B/H3 domain-containing protein</fullName>
    </recommendedName>
</protein>
<feature type="compositionally biased region" description="Polar residues" evidence="1">
    <location>
        <begin position="1"/>
        <end position="14"/>
    </location>
</feature>
<keyword evidence="3" id="KW-1185">Reference proteome</keyword>